<accession>A0A521BFT6</accession>
<dbReference type="Gene3D" id="3.40.50.1240">
    <property type="entry name" value="Phosphoglycerate mutase-like"/>
    <property type="match status" value="1"/>
</dbReference>
<dbReference type="InterPro" id="IPR013078">
    <property type="entry name" value="His_Pase_superF_clade-1"/>
</dbReference>
<dbReference type="Proteomes" id="UP000319040">
    <property type="component" value="Unassembled WGS sequence"/>
</dbReference>
<sequence length="166" mass="18953">MKKLILVRHAKTEQLYDYSKSDFDRKLLPRGHKDSGIIAGQLKAKGYLPDLFISSRAKRAEQTAQLFAGLLDYPKDKIQYEQFIYDGYTTSQMLSFIGKYGEDYETIIIFGHNPDIAGLAVNLVEEDLWHFPTACATVIGFEVSSWKDVEARSGTMELHIYPSMFK</sequence>
<dbReference type="PANTHER" id="PTHR47623:SF1">
    <property type="entry name" value="OS09G0287300 PROTEIN"/>
    <property type="match status" value="1"/>
</dbReference>
<gene>
    <name evidence="1" type="ORF">SAMN06265379_101912</name>
</gene>
<dbReference type="InterPro" id="IPR029033">
    <property type="entry name" value="His_PPase_superfam"/>
</dbReference>
<dbReference type="OrthoDB" id="9810154at2"/>
<dbReference type="CDD" id="cd07067">
    <property type="entry name" value="HP_PGM_like"/>
    <property type="match status" value="1"/>
</dbReference>
<dbReference type="AlphaFoldDB" id="A0A521BFT6"/>
<dbReference type="SUPFAM" id="SSF53254">
    <property type="entry name" value="Phosphoglycerate mutase-like"/>
    <property type="match status" value="1"/>
</dbReference>
<name>A0A521BFT6_SACCC</name>
<keyword evidence="2" id="KW-1185">Reference proteome</keyword>
<dbReference type="PANTHER" id="PTHR47623">
    <property type="entry name" value="OS09G0287300 PROTEIN"/>
    <property type="match status" value="1"/>
</dbReference>
<dbReference type="RefSeq" id="WP_142532231.1">
    <property type="nucleotide sequence ID" value="NZ_FXTB01000001.1"/>
</dbReference>
<reference evidence="1 2" key="1">
    <citation type="submission" date="2017-05" db="EMBL/GenBank/DDBJ databases">
        <authorList>
            <person name="Varghese N."/>
            <person name="Submissions S."/>
        </authorList>
    </citation>
    <scope>NUCLEOTIDE SEQUENCE [LARGE SCALE GENOMIC DNA]</scope>
    <source>
        <strain evidence="1 2">DSM 27040</strain>
    </source>
</reference>
<evidence type="ECO:0000313" key="2">
    <source>
        <dbReference type="Proteomes" id="UP000319040"/>
    </source>
</evidence>
<proteinExistence type="predicted"/>
<dbReference type="Pfam" id="PF00300">
    <property type="entry name" value="His_Phos_1"/>
    <property type="match status" value="1"/>
</dbReference>
<protein>
    <submittedName>
        <fullName evidence="1">Phosphohistidine phosphatase</fullName>
    </submittedName>
</protein>
<evidence type="ECO:0000313" key="1">
    <source>
        <dbReference type="EMBL" id="SMO45965.1"/>
    </source>
</evidence>
<organism evidence="1 2">
    <name type="scientific">Saccharicrinis carchari</name>
    <dbReference type="NCBI Taxonomy" id="1168039"/>
    <lineage>
        <taxon>Bacteria</taxon>
        <taxon>Pseudomonadati</taxon>
        <taxon>Bacteroidota</taxon>
        <taxon>Bacteroidia</taxon>
        <taxon>Marinilabiliales</taxon>
        <taxon>Marinilabiliaceae</taxon>
        <taxon>Saccharicrinis</taxon>
    </lineage>
</organism>
<dbReference type="EMBL" id="FXTB01000001">
    <property type="protein sequence ID" value="SMO45965.1"/>
    <property type="molecule type" value="Genomic_DNA"/>
</dbReference>